<dbReference type="EMBL" id="JAUTWS010000101">
    <property type="protein sequence ID" value="MDO9713567.1"/>
    <property type="molecule type" value="Genomic_DNA"/>
</dbReference>
<organism evidence="4 5">
    <name type="scientific">Paracraurococcus lichenis</name>
    <dbReference type="NCBI Taxonomy" id="3064888"/>
    <lineage>
        <taxon>Bacteria</taxon>
        <taxon>Pseudomonadati</taxon>
        <taxon>Pseudomonadota</taxon>
        <taxon>Alphaproteobacteria</taxon>
        <taxon>Acetobacterales</taxon>
        <taxon>Roseomonadaceae</taxon>
        <taxon>Paracraurococcus</taxon>
    </lineage>
</organism>
<evidence type="ECO:0000256" key="3">
    <source>
        <dbReference type="PROSITE-ProRule" id="PRU00339"/>
    </source>
</evidence>
<dbReference type="InterPro" id="IPR011990">
    <property type="entry name" value="TPR-like_helical_dom_sf"/>
</dbReference>
<dbReference type="InterPro" id="IPR011717">
    <property type="entry name" value="TPR-4"/>
</dbReference>
<proteinExistence type="predicted"/>
<feature type="repeat" description="TPR" evidence="3">
    <location>
        <begin position="107"/>
        <end position="140"/>
    </location>
</feature>
<feature type="repeat" description="TPR" evidence="3">
    <location>
        <begin position="277"/>
        <end position="310"/>
    </location>
</feature>
<reference evidence="4 5" key="1">
    <citation type="submission" date="2023-08" db="EMBL/GenBank/DDBJ databases">
        <title>The draft genome sequence of Paracraurococcus sp. LOR1-02.</title>
        <authorList>
            <person name="Kingkaew E."/>
            <person name="Tanasupawat S."/>
        </authorList>
    </citation>
    <scope>NUCLEOTIDE SEQUENCE [LARGE SCALE GENOMIC DNA]</scope>
    <source>
        <strain evidence="4 5">LOR1-02</strain>
    </source>
</reference>
<dbReference type="PROSITE" id="PS50005">
    <property type="entry name" value="TPR"/>
    <property type="match status" value="5"/>
</dbReference>
<feature type="repeat" description="TPR" evidence="3">
    <location>
        <begin position="175"/>
        <end position="208"/>
    </location>
</feature>
<keyword evidence="5" id="KW-1185">Reference proteome</keyword>
<dbReference type="InterPro" id="IPR019734">
    <property type="entry name" value="TPR_rpt"/>
</dbReference>
<dbReference type="InterPro" id="IPR002201">
    <property type="entry name" value="Glyco_trans_9"/>
</dbReference>
<evidence type="ECO:0000313" key="5">
    <source>
        <dbReference type="Proteomes" id="UP001243009"/>
    </source>
</evidence>
<comment type="caution">
    <text evidence="4">The sequence shown here is derived from an EMBL/GenBank/DDBJ whole genome shotgun (WGS) entry which is preliminary data.</text>
</comment>
<name>A0ABT9EBH4_9PROT</name>
<keyword evidence="2 3" id="KW-0802">TPR repeat</keyword>
<dbReference type="Gene3D" id="1.25.40.10">
    <property type="entry name" value="Tetratricopeptide repeat domain"/>
    <property type="match status" value="4"/>
</dbReference>
<feature type="repeat" description="TPR" evidence="3">
    <location>
        <begin position="73"/>
        <end position="106"/>
    </location>
</feature>
<dbReference type="PANTHER" id="PTHR44858:SF1">
    <property type="entry name" value="UDP-N-ACETYLGLUCOSAMINE--PEPTIDE N-ACETYLGLUCOSAMINYLTRANSFERASE SPINDLY-RELATED"/>
    <property type="match status" value="1"/>
</dbReference>
<dbReference type="PROSITE" id="PS50293">
    <property type="entry name" value="TPR_REGION"/>
    <property type="match status" value="2"/>
</dbReference>
<dbReference type="Gene3D" id="3.40.50.2000">
    <property type="entry name" value="Glycogen Phosphorylase B"/>
    <property type="match status" value="1"/>
</dbReference>
<dbReference type="SMART" id="SM00028">
    <property type="entry name" value="TPR"/>
    <property type="match status" value="9"/>
</dbReference>
<dbReference type="PANTHER" id="PTHR44858">
    <property type="entry name" value="TETRATRICOPEPTIDE REPEAT PROTEIN 6"/>
    <property type="match status" value="1"/>
</dbReference>
<protein>
    <submittedName>
        <fullName evidence="4">Tetratricopeptide repeat protein</fullName>
    </submittedName>
</protein>
<keyword evidence="1" id="KW-0677">Repeat</keyword>
<evidence type="ECO:0000313" key="4">
    <source>
        <dbReference type="EMBL" id="MDO9713567.1"/>
    </source>
</evidence>
<dbReference type="RefSeq" id="WP_305108424.1">
    <property type="nucleotide sequence ID" value="NZ_JAUTWS010000101.1"/>
</dbReference>
<evidence type="ECO:0000256" key="2">
    <source>
        <dbReference type="ARBA" id="ARBA00022803"/>
    </source>
</evidence>
<dbReference type="Pfam" id="PF01075">
    <property type="entry name" value="Glyco_transf_9"/>
    <property type="match status" value="1"/>
</dbReference>
<evidence type="ECO:0000256" key="1">
    <source>
        <dbReference type="ARBA" id="ARBA00022737"/>
    </source>
</evidence>
<dbReference type="Pfam" id="PF13432">
    <property type="entry name" value="TPR_16"/>
    <property type="match status" value="2"/>
</dbReference>
<gene>
    <name evidence="4" type="ORF">Q7A36_34930</name>
</gene>
<dbReference type="SUPFAM" id="SSF48452">
    <property type="entry name" value="TPR-like"/>
    <property type="match status" value="1"/>
</dbReference>
<sequence length="622" mass="66925">MTDTHAPLLQQAAAFHHQGQLAEAERLYKRILNRQPLHFGALYLSGVLALQKGRAARAAEAIGKAIRLNPGVADAHSNLGTALRALGRPQEALASYDRAIALDPAYAEAHANRAAALLDLGRREETLAAYDRALALRPDQPEAEVGRSRVLLLLGRAAEALAAADRALALDPGLAEAEADRGNALHALGRLDEALASFDRAIALRPGGAGAHANRGIVLAGLGRGAEALASYEQAIALEAGHAEAHANRANLLADLGRPTEALAAYDRALALQPGHAGTLCNRGIALADAGRHAEAVADFDRAIAADPEHVDAQWNRSLSLLVLGRLEEGWQGFEARKRQLAARTGQDVAREWRGEPIAGRRLFLDWEQGLGDTIQFCRYARLARAAGAEVILSVQAPLLRLLRQFEPEIRVIGEREVPERFDARCSLMSLPLAFGTGLGSIPTAPAYLAADPALRAAWAARLPPAGRPRIGLVWRGSPGHRNDRNRSMPLPALLPLLREEAAWIGLQRDLAAGEAEALREAGVTSLLGDAFADFADTAAVVDQLDLVITVDTSVAHLAAALGRPTWIVLPRNPDWRWLLDRADSPWYPSIRLFRQREAGDWSGLVEATRQALRQDAALSRH</sequence>
<dbReference type="Pfam" id="PF07721">
    <property type="entry name" value="TPR_4"/>
    <property type="match status" value="1"/>
</dbReference>
<dbReference type="InterPro" id="IPR050498">
    <property type="entry name" value="Ycf3"/>
</dbReference>
<dbReference type="Pfam" id="PF13414">
    <property type="entry name" value="TPR_11"/>
    <property type="match status" value="2"/>
</dbReference>
<dbReference type="SUPFAM" id="SSF53756">
    <property type="entry name" value="UDP-Glycosyltransferase/glycogen phosphorylase"/>
    <property type="match status" value="1"/>
</dbReference>
<feature type="repeat" description="TPR" evidence="3">
    <location>
        <begin position="243"/>
        <end position="276"/>
    </location>
</feature>
<dbReference type="Pfam" id="PF00515">
    <property type="entry name" value="TPR_1"/>
    <property type="match status" value="1"/>
</dbReference>
<dbReference type="Proteomes" id="UP001243009">
    <property type="component" value="Unassembled WGS sequence"/>
</dbReference>
<accession>A0ABT9EBH4</accession>